<name>A0A919TX79_9ACTN</name>
<feature type="domain" description="Protein kinase" evidence="2">
    <location>
        <begin position="8"/>
        <end position="328"/>
    </location>
</feature>
<dbReference type="PANTHER" id="PTHR44329">
    <property type="entry name" value="SERINE/THREONINE-PROTEIN KINASE TNNI3K-RELATED"/>
    <property type="match status" value="1"/>
</dbReference>
<dbReference type="AlphaFoldDB" id="A0A919TX79"/>
<dbReference type="Gene3D" id="1.10.510.10">
    <property type="entry name" value="Transferase(Phosphotransferase) domain 1"/>
    <property type="match status" value="1"/>
</dbReference>
<organism evidence="3 4">
    <name type="scientific">Paractinoplanes tereljensis</name>
    <dbReference type="NCBI Taxonomy" id="571912"/>
    <lineage>
        <taxon>Bacteria</taxon>
        <taxon>Bacillati</taxon>
        <taxon>Actinomycetota</taxon>
        <taxon>Actinomycetes</taxon>
        <taxon>Micromonosporales</taxon>
        <taxon>Micromonosporaceae</taxon>
        <taxon>Paractinoplanes</taxon>
    </lineage>
</organism>
<reference evidence="3" key="1">
    <citation type="submission" date="2021-01" db="EMBL/GenBank/DDBJ databases">
        <title>Whole genome shotgun sequence of Actinoplanes tereljensis NBRC 105297.</title>
        <authorList>
            <person name="Komaki H."/>
            <person name="Tamura T."/>
        </authorList>
    </citation>
    <scope>NUCLEOTIDE SEQUENCE</scope>
    <source>
        <strain evidence="3">NBRC 105297</strain>
    </source>
</reference>
<sequence length="375" mass="38649">MQMLAGRYGLGDPVGRVGGAVVHHGFDTVLRRSVAVKIFLPYGVEATDVLHEARIAAGLSHPNIAQIYDYGEILDGHRRTPYLVMEFLEGETLADRLTRTGGLRWREAAEIGAGIAGALAAAHAQDLVHGDVSTRSVMLTPDGVKVLDFETATATGRNDADVAALASLILECLDGAPGRNLPRDLSRLLEECATESGLTAASVAEALRQIAGPVSIPRSVPPARTRSRRRTAVLASAAAVAAVLSILGLQLANGTDTPGGRSAEAAVEGPHPATTTPLITSLAPTSRPTVTATVRKPAATSAGHVRKKAPTPRPTTPSASPSPTEPTASPSPTEPTPSPTPDDSPAPTKTAEPTAEPTTPAPEDTPPTTATPEAP</sequence>
<evidence type="ECO:0000313" key="3">
    <source>
        <dbReference type="EMBL" id="GIF23632.1"/>
    </source>
</evidence>
<dbReference type="InterPro" id="IPR051681">
    <property type="entry name" value="Ser/Thr_Kinases-Pseudokinases"/>
</dbReference>
<dbReference type="EMBL" id="BOMY01000041">
    <property type="protein sequence ID" value="GIF23632.1"/>
    <property type="molecule type" value="Genomic_DNA"/>
</dbReference>
<evidence type="ECO:0000259" key="2">
    <source>
        <dbReference type="PROSITE" id="PS50011"/>
    </source>
</evidence>
<feature type="compositionally biased region" description="Polar residues" evidence="1">
    <location>
        <begin position="273"/>
        <end position="292"/>
    </location>
</feature>
<dbReference type="PRINTS" id="PR01217">
    <property type="entry name" value="PRICHEXTENSN"/>
</dbReference>
<dbReference type="PANTHER" id="PTHR44329:SF214">
    <property type="entry name" value="PROTEIN KINASE DOMAIN-CONTAINING PROTEIN"/>
    <property type="match status" value="1"/>
</dbReference>
<evidence type="ECO:0000313" key="4">
    <source>
        <dbReference type="Proteomes" id="UP000623608"/>
    </source>
</evidence>
<dbReference type="Pfam" id="PF00069">
    <property type="entry name" value="Pkinase"/>
    <property type="match status" value="1"/>
</dbReference>
<feature type="compositionally biased region" description="Low complexity" evidence="1">
    <location>
        <begin position="316"/>
        <end position="331"/>
    </location>
</feature>
<dbReference type="GO" id="GO:0005524">
    <property type="term" value="F:ATP binding"/>
    <property type="evidence" value="ECO:0007669"/>
    <property type="project" value="InterPro"/>
</dbReference>
<evidence type="ECO:0000256" key="1">
    <source>
        <dbReference type="SAM" id="MobiDB-lite"/>
    </source>
</evidence>
<dbReference type="InterPro" id="IPR000719">
    <property type="entry name" value="Prot_kinase_dom"/>
</dbReference>
<proteinExistence type="predicted"/>
<keyword evidence="4" id="KW-1185">Reference proteome</keyword>
<dbReference type="Proteomes" id="UP000623608">
    <property type="component" value="Unassembled WGS sequence"/>
</dbReference>
<dbReference type="Gene3D" id="3.30.200.20">
    <property type="entry name" value="Phosphorylase Kinase, domain 1"/>
    <property type="match status" value="1"/>
</dbReference>
<feature type="compositionally biased region" description="Low complexity" evidence="1">
    <location>
        <begin position="345"/>
        <end position="358"/>
    </location>
</feature>
<accession>A0A919TX79</accession>
<dbReference type="InterPro" id="IPR011009">
    <property type="entry name" value="Kinase-like_dom_sf"/>
</dbReference>
<feature type="compositionally biased region" description="Low complexity" evidence="1">
    <location>
        <begin position="366"/>
        <end position="375"/>
    </location>
</feature>
<dbReference type="SUPFAM" id="SSF56112">
    <property type="entry name" value="Protein kinase-like (PK-like)"/>
    <property type="match status" value="1"/>
</dbReference>
<comment type="caution">
    <text evidence="3">The sequence shown here is derived from an EMBL/GenBank/DDBJ whole genome shotgun (WGS) entry which is preliminary data.</text>
</comment>
<dbReference type="PROSITE" id="PS50011">
    <property type="entry name" value="PROTEIN_KINASE_DOM"/>
    <property type="match status" value="1"/>
</dbReference>
<gene>
    <name evidence="3" type="ORF">Ate02nite_63620</name>
</gene>
<dbReference type="GO" id="GO:0004674">
    <property type="term" value="F:protein serine/threonine kinase activity"/>
    <property type="evidence" value="ECO:0007669"/>
    <property type="project" value="TreeGrafter"/>
</dbReference>
<protein>
    <recommendedName>
        <fullName evidence="2">Protein kinase domain-containing protein</fullName>
    </recommendedName>
</protein>
<feature type="region of interest" description="Disordered" evidence="1">
    <location>
        <begin position="255"/>
        <end position="375"/>
    </location>
</feature>
<feature type="compositionally biased region" description="Pro residues" evidence="1">
    <location>
        <begin position="332"/>
        <end position="344"/>
    </location>
</feature>